<feature type="region of interest" description="Disordered" evidence="5">
    <location>
        <begin position="462"/>
        <end position="487"/>
    </location>
</feature>
<evidence type="ECO:0000313" key="9">
    <source>
        <dbReference type="Proteomes" id="UP001338125"/>
    </source>
</evidence>
<dbReference type="InterPro" id="IPR002938">
    <property type="entry name" value="FAD-bd"/>
</dbReference>
<evidence type="ECO:0000256" key="1">
    <source>
        <dbReference type="ARBA" id="ARBA00007801"/>
    </source>
</evidence>
<name>A0ABR0SV64_9HYPO</name>
<dbReference type="EMBL" id="JAVFKD010000004">
    <property type="protein sequence ID" value="KAK5995656.1"/>
    <property type="molecule type" value="Genomic_DNA"/>
</dbReference>
<dbReference type="Pfam" id="PF01494">
    <property type="entry name" value="FAD_binding_3"/>
    <property type="match status" value="1"/>
</dbReference>
<feature type="domain" description="FAD-binding" evidence="6">
    <location>
        <begin position="11"/>
        <end position="414"/>
    </location>
</feature>
<dbReference type="InterPro" id="IPR036249">
    <property type="entry name" value="Thioredoxin-like_sf"/>
</dbReference>
<dbReference type="PANTHER" id="PTHR43004">
    <property type="entry name" value="TRK SYSTEM POTASSIUM UPTAKE PROTEIN"/>
    <property type="match status" value="1"/>
</dbReference>
<dbReference type="InterPro" id="IPR038220">
    <property type="entry name" value="PHOX_C_sf"/>
</dbReference>
<dbReference type="PANTHER" id="PTHR43004:SF20">
    <property type="entry name" value="2-MONOOXYGENASE, PUTATIVE (AFU_ORTHOLOGUE AFUA_1G13660)-RELATED"/>
    <property type="match status" value="1"/>
</dbReference>
<evidence type="ECO:0000256" key="3">
    <source>
        <dbReference type="ARBA" id="ARBA00022827"/>
    </source>
</evidence>
<evidence type="ECO:0000256" key="5">
    <source>
        <dbReference type="SAM" id="MobiDB-lite"/>
    </source>
</evidence>
<feature type="domain" description="Phenol hydroxylase-like C-terminal dimerisation" evidence="7">
    <location>
        <begin position="453"/>
        <end position="687"/>
    </location>
</feature>
<dbReference type="SUPFAM" id="SSF52833">
    <property type="entry name" value="Thioredoxin-like"/>
    <property type="match status" value="1"/>
</dbReference>
<comment type="caution">
    <text evidence="8">The sequence shown here is derived from an EMBL/GenBank/DDBJ whole genome shotgun (WGS) entry which is preliminary data.</text>
</comment>
<evidence type="ECO:0000259" key="7">
    <source>
        <dbReference type="Pfam" id="PF07976"/>
    </source>
</evidence>
<proteinExistence type="inferred from homology"/>
<evidence type="ECO:0000256" key="2">
    <source>
        <dbReference type="ARBA" id="ARBA00022630"/>
    </source>
</evidence>
<organism evidence="8 9">
    <name type="scientific">Cladobotryum mycophilum</name>
    <dbReference type="NCBI Taxonomy" id="491253"/>
    <lineage>
        <taxon>Eukaryota</taxon>
        <taxon>Fungi</taxon>
        <taxon>Dikarya</taxon>
        <taxon>Ascomycota</taxon>
        <taxon>Pezizomycotina</taxon>
        <taxon>Sordariomycetes</taxon>
        <taxon>Hypocreomycetidae</taxon>
        <taxon>Hypocreales</taxon>
        <taxon>Hypocreaceae</taxon>
        <taxon>Cladobotryum</taxon>
    </lineage>
</organism>
<dbReference type="Pfam" id="PF07976">
    <property type="entry name" value="Phe_hydrox_dim"/>
    <property type="match status" value="1"/>
</dbReference>
<dbReference type="Gene3D" id="3.50.50.60">
    <property type="entry name" value="FAD/NAD(P)-binding domain"/>
    <property type="match status" value="1"/>
</dbReference>
<dbReference type="Proteomes" id="UP001338125">
    <property type="component" value="Unassembled WGS sequence"/>
</dbReference>
<dbReference type="SUPFAM" id="SSF51905">
    <property type="entry name" value="FAD/NAD(P)-binding domain"/>
    <property type="match status" value="1"/>
</dbReference>
<comment type="similarity">
    <text evidence="1">Belongs to the PheA/TfdB FAD monooxygenase family.</text>
</comment>
<dbReference type="InterPro" id="IPR012941">
    <property type="entry name" value="Phe_hydrox_C_dim_dom"/>
</dbReference>
<keyword evidence="3" id="KW-0274">FAD</keyword>
<dbReference type="SUPFAM" id="SSF54373">
    <property type="entry name" value="FAD-linked reductases, C-terminal domain"/>
    <property type="match status" value="1"/>
</dbReference>
<keyword evidence="4" id="KW-0560">Oxidoreductase</keyword>
<dbReference type="InterPro" id="IPR050641">
    <property type="entry name" value="RIFMO-like"/>
</dbReference>
<dbReference type="CDD" id="cd02979">
    <property type="entry name" value="PHOX_C"/>
    <property type="match status" value="1"/>
</dbReference>
<feature type="compositionally biased region" description="Polar residues" evidence="5">
    <location>
        <begin position="468"/>
        <end position="487"/>
    </location>
</feature>
<accession>A0ABR0SV64</accession>
<gene>
    <name evidence="8" type="ORF">PT974_04073</name>
</gene>
<evidence type="ECO:0000313" key="8">
    <source>
        <dbReference type="EMBL" id="KAK5995656.1"/>
    </source>
</evidence>
<dbReference type="Gene3D" id="3.30.9.10">
    <property type="entry name" value="D-Amino Acid Oxidase, subunit A, domain 2"/>
    <property type="match status" value="1"/>
</dbReference>
<evidence type="ECO:0000256" key="4">
    <source>
        <dbReference type="ARBA" id="ARBA00023002"/>
    </source>
</evidence>
<dbReference type="PRINTS" id="PR00420">
    <property type="entry name" value="RNGMNOXGNASE"/>
</dbReference>
<protein>
    <submittedName>
        <fullName evidence="8">Phenol hydroxylase</fullName>
    </submittedName>
</protein>
<evidence type="ECO:0000259" key="6">
    <source>
        <dbReference type="Pfam" id="PF01494"/>
    </source>
</evidence>
<keyword evidence="2" id="KW-0285">Flavoprotein</keyword>
<keyword evidence="9" id="KW-1185">Reference proteome</keyword>
<reference evidence="8 9" key="1">
    <citation type="submission" date="2024-01" db="EMBL/GenBank/DDBJ databases">
        <title>Complete genome of Cladobotryum mycophilum ATHUM6906.</title>
        <authorList>
            <person name="Christinaki A.C."/>
            <person name="Myridakis A.I."/>
            <person name="Kouvelis V.N."/>
        </authorList>
    </citation>
    <scope>NUCLEOTIDE SEQUENCE [LARGE SCALE GENOMIC DNA]</scope>
    <source>
        <strain evidence="8 9">ATHUM6906</strain>
    </source>
</reference>
<dbReference type="Gene3D" id="3.40.30.20">
    <property type="match status" value="1"/>
</dbReference>
<dbReference type="InterPro" id="IPR036188">
    <property type="entry name" value="FAD/NAD-bd_sf"/>
</dbReference>
<sequence>MESPKHPKPSEVDVLIIGAGPAGLMLSLWMAKLGITTRVVDKRTDKVYSGQADGFQVRTLEIFDTFGIGHKVWREANHILEVSFWNPGDDGNIHRHHRGPNTTPNIGRFTESVMHQGRVEGFLIDTIHASASPKHPLVEVERKVMPTSLSIDESLVDDEDAYPVEVTLRHLTEEEATPTQKLSNLGDGMFRSNLSEDDTAKVLETSVGIREEKVRAKYVVGCDGAHSWVRKTLGEEYEMKGETTDAVWGVMDIIPLTDFPDIRNRCMIHSADSGTVMLIPRENRIVRVYTQLKGVSDGSGRVDRSKITPDLILATARKIFSPYKLDYHYIDWWTAYQVGQRSGDRFSKLNRVFLAGDAVHTHSPKAGQGMNVSMGDTYNLGWKLGLVCKKMLRREVLDTYELERRQIAKQLIAFDQKFSKMFAGRPSKDVSMEQFQEAFRLSQMFTTGVGICYQPSIIVSKPPAGEDGSSSTPPGESQMQSQSQSILGTSGLAEHCEPGTRFASHKVMCQADARPWELQLHMPSDGRFRVVVFGGNISRPSQLAIVNQLGEWLSTEVLARYARISLAPGPDPRVGSGTSRFNTEQDPSIVDVLMVHSAAREEVELLRDLHEVYHPFDNKLGWDYNKVFVDGESHHEGHGRAYERYGVDADKGAIVTVRPDGYIGLVTTLEEEGWHQMQRWFDGVLRPVSAATAKAKAT</sequence>